<proteinExistence type="predicted"/>
<keyword evidence="1" id="KW-1133">Transmembrane helix</keyword>
<dbReference type="EMBL" id="FOQE01000001">
    <property type="protein sequence ID" value="SFH52323.1"/>
    <property type="molecule type" value="Genomic_DNA"/>
</dbReference>
<gene>
    <name evidence="2" type="ORF">SAMN04489868_101135</name>
</gene>
<sequence>MEEKKLGLTPLVALVVGSIIGGGIFNLMTDMASQASLGPVIIG</sequence>
<dbReference type="AlphaFoldDB" id="A0A1I3AQN0"/>
<name>A0A1I3AQN0_9LACT</name>
<accession>A0A1I3AQN0</accession>
<evidence type="ECO:0000256" key="1">
    <source>
        <dbReference type="SAM" id="Phobius"/>
    </source>
</evidence>
<protein>
    <submittedName>
        <fullName evidence="2">Arginine:ornithine antiporter / lysine permease</fullName>
    </submittedName>
</protein>
<evidence type="ECO:0000313" key="3">
    <source>
        <dbReference type="Proteomes" id="UP000198668"/>
    </source>
</evidence>
<feature type="transmembrane region" description="Helical" evidence="1">
    <location>
        <begin position="6"/>
        <end position="27"/>
    </location>
</feature>
<evidence type="ECO:0000313" key="2">
    <source>
        <dbReference type="EMBL" id="SFH52323.1"/>
    </source>
</evidence>
<reference evidence="2 3" key="1">
    <citation type="submission" date="2016-10" db="EMBL/GenBank/DDBJ databases">
        <authorList>
            <person name="de Groot N.N."/>
        </authorList>
    </citation>
    <scope>NUCLEOTIDE SEQUENCE [LARGE SCALE GENOMIC DNA]</scope>
    <source>
        <strain evidence="2 3">DSM 27630</strain>
    </source>
</reference>
<keyword evidence="1" id="KW-0812">Transmembrane</keyword>
<organism evidence="2 3">
    <name type="scientific">Pisciglobus halotolerans</name>
    <dbReference type="NCBI Taxonomy" id="745365"/>
    <lineage>
        <taxon>Bacteria</taxon>
        <taxon>Bacillati</taxon>
        <taxon>Bacillota</taxon>
        <taxon>Bacilli</taxon>
        <taxon>Lactobacillales</taxon>
        <taxon>Carnobacteriaceae</taxon>
    </lineage>
</organism>
<dbReference type="Proteomes" id="UP000198668">
    <property type="component" value="Unassembled WGS sequence"/>
</dbReference>
<keyword evidence="3" id="KW-1185">Reference proteome</keyword>
<keyword evidence="1" id="KW-0472">Membrane</keyword>